<keyword evidence="1" id="KW-0808">Transferase</keyword>
<dbReference type="GO" id="GO:0003964">
    <property type="term" value="F:RNA-directed DNA polymerase activity"/>
    <property type="evidence" value="ECO:0007669"/>
    <property type="project" value="UniProtKB-KW"/>
</dbReference>
<keyword evidence="1" id="KW-0695">RNA-directed DNA polymerase</keyword>
<keyword evidence="2" id="KW-1185">Reference proteome</keyword>
<organism evidence="1 2">
    <name type="scientific">Tanacetum coccineum</name>
    <dbReference type="NCBI Taxonomy" id="301880"/>
    <lineage>
        <taxon>Eukaryota</taxon>
        <taxon>Viridiplantae</taxon>
        <taxon>Streptophyta</taxon>
        <taxon>Embryophyta</taxon>
        <taxon>Tracheophyta</taxon>
        <taxon>Spermatophyta</taxon>
        <taxon>Magnoliopsida</taxon>
        <taxon>eudicotyledons</taxon>
        <taxon>Gunneridae</taxon>
        <taxon>Pentapetalae</taxon>
        <taxon>asterids</taxon>
        <taxon>campanulids</taxon>
        <taxon>Asterales</taxon>
        <taxon>Asteraceae</taxon>
        <taxon>Asteroideae</taxon>
        <taxon>Anthemideae</taxon>
        <taxon>Anthemidinae</taxon>
        <taxon>Tanacetum</taxon>
    </lineage>
</organism>
<accession>A0ABQ5FVN6</accession>
<protein>
    <submittedName>
        <fullName evidence="1">Reverse transcriptase domain-containing protein</fullName>
    </submittedName>
</protein>
<keyword evidence="1" id="KW-0548">Nucleotidyltransferase</keyword>
<evidence type="ECO:0000313" key="1">
    <source>
        <dbReference type="EMBL" id="GJT67430.1"/>
    </source>
</evidence>
<reference evidence="1" key="2">
    <citation type="submission" date="2022-01" db="EMBL/GenBank/DDBJ databases">
        <authorList>
            <person name="Yamashiro T."/>
            <person name="Shiraishi A."/>
            <person name="Satake H."/>
            <person name="Nakayama K."/>
        </authorList>
    </citation>
    <scope>NUCLEOTIDE SEQUENCE</scope>
</reference>
<dbReference type="Proteomes" id="UP001151760">
    <property type="component" value="Unassembled WGS sequence"/>
</dbReference>
<proteinExistence type="predicted"/>
<sequence>MLEECWLKNAKNPEAIRIKKLGKPRAMVLCLKGRSWRLSTRHGIPVSIICDRDPRFASNFWRSLQNALGINLDIVLRCCITTLGPRKVKEIGVAVCKLSKGISLASIKATPFEALYVESVGSPVCWDTDVRDASNLRRNLLRSMDVKFEVKRLKRSRIPLIKVRWNSKRGPEFTWEREDQFKKKYPHLFPLTHRRQVLCIV</sequence>
<dbReference type="Gene3D" id="3.30.420.10">
    <property type="entry name" value="Ribonuclease H-like superfamily/Ribonuclease H"/>
    <property type="match status" value="1"/>
</dbReference>
<comment type="caution">
    <text evidence="1">The sequence shown here is derived from an EMBL/GenBank/DDBJ whole genome shotgun (WGS) entry which is preliminary data.</text>
</comment>
<reference evidence="1" key="1">
    <citation type="journal article" date="2022" name="Int. J. Mol. Sci.">
        <title>Draft Genome of Tanacetum Coccineum: Genomic Comparison of Closely Related Tanacetum-Family Plants.</title>
        <authorList>
            <person name="Yamashiro T."/>
            <person name="Shiraishi A."/>
            <person name="Nakayama K."/>
            <person name="Satake H."/>
        </authorList>
    </citation>
    <scope>NUCLEOTIDE SEQUENCE</scope>
</reference>
<evidence type="ECO:0000313" key="2">
    <source>
        <dbReference type="Proteomes" id="UP001151760"/>
    </source>
</evidence>
<dbReference type="EMBL" id="BQNB010017808">
    <property type="protein sequence ID" value="GJT67430.1"/>
    <property type="molecule type" value="Genomic_DNA"/>
</dbReference>
<name>A0ABQ5FVN6_9ASTR</name>
<gene>
    <name evidence="1" type="ORF">Tco_1018910</name>
</gene>
<dbReference type="InterPro" id="IPR036397">
    <property type="entry name" value="RNaseH_sf"/>
</dbReference>